<evidence type="ECO:0000313" key="8">
    <source>
        <dbReference type="EMBL" id="KAF6170221.1"/>
    </source>
</evidence>
<dbReference type="GO" id="GO:0046872">
    <property type="term" value="F:metal ion binding"/>
    <property type="evidence" value="ECO:0007669"/>
    <property type="project" value="UniProtKB-UniRule"/>
</dbReference>
<gene>
    <name evidence="8" type="ORF">GIB67_038754</name>
</gene>
<sequence length="154" mass="18004">MPLHDPEGGDLGYLYLDLCLRKGKHPSCGHFTIKGGRRLSEIRYQLPIVALVCNFSAPFDSSTTRLKHWEVENLLHEFGYYAWDYRFLRTFAKYYLIGEVIPEEVVESMKGVRNPWQRGYGCCRSFCPLRALLCLQRQKEEGNILYIIVQIEDH</sequence>
<comment type="caution">
    <text evidence="8">The sequence shown here is derived from an EMBL/GenBank/DDBJ whole genome shotgun (WGS) entry which is preliminary data.</text>
</comment>
<evidence type="ECO:0000259" key="7">
    <source>
        <dbReference type="Pfam" id="PF01432"/>
    </source>
</evidence>
<keyword evidence="3 6" id="KW-0378">Hydrolase</keyword>
<comment type="cofactor">
    <cofactor evidence="6">
        <name>Zn(2+)</name>
        <dbReference type="ChEBI" id="CHEBI:29105"/>
    </cofactor>
    <text evidence="6">Binds 1 zinc ion.</text>
</comment>
<dbReference type="EMBL" id="JACGCM010000601">
    <property type="protein sequence ID" value="KAF6170221.1"/>
    <property type="molecule type" value="Genomic_DNA"/>
</dbReference>
<dbReference type="AlphaFoldDB" id="A0A7J7NSR3"/>
<dbReference type="InterPro" id="IPR045090">
    <property type="entry name" value="Pept_M3A_M3B"/>
</dbReference>
<dbReference type="Proteomes" id="UP000541444">
    <property type="component" value="Unassembled WGS sequence"/>
</dbReference>
<evidence type="ECO:0000313" key="9">
    <source>
        <dbReference type="Proteomes" id="UP000541444"/>
    </source>
</evidence>
<evidence type="ECO:0000256" key="2">
    <source>
        <dbReference type="ARBA" id="ARBA00022723"/>
    </source>
</evidence>
<dbReference type="SUPFAM" id="SSF55486">
    <property type="entry name" value="Metalloproteases ('zincins'), catalytic domain"/>
    <property type="match status" value="1"/>
</dbReference>
<keyword evidence="5 6" id="KW-0482">Metalloprotease</keyword>
<dbReference type="GO" id="GO:0006508">
    <property type="term" value="P:proteolysis"/>
    <property type="evidence" value="ECO:0007669"/>
    <property type="project" value="UniProtKB-KW"/>
</dbReference>
<proteinExistence type="inferred from homology"/>
<comment type="similarity">
    <text evidence="6">Belongs to the peptidase M3 family.</text>
</comment>
<dbReference type="PANTHER" id="PTHR11804:SF79">
    <property type="entry name" value="MITOCHONDRIAL INTERMEDIATE PEPTIDASE"/>
    <property type="match status" value="1"/>
</dbReference>
<accession>A0A7J7NSR3</accession>
<dbReference type="PANTHER" id="PTHR11804">
    <property type="entry name" value="PROTEASE M3 THIMET OLIGOPEPTIDASE-RELATED"/>
    <property type="match status" value="1"/>
</dbReference>
<keyword evidence="2 6" id="KW-0479">Metal-binding</keyword>
<feature type="domain" description="Peptidase M3A/M3B catalytic" evidence="7">
    <location>
        <begin position="8"/>
        <end position="79"/>
    </location>
</feature>
<organism evidence="8 9">
    <name type="scientific">Kingdonia uniflora</name>
    <dbReference type="NCBI Taxonomy" id="39325"/>
    <lineage>
        <taxon>Eukaryota</taxon>
        <taxon>Viridiplantae</taxon>
        <taxon>Streptophyta</taxon>
        <taxon>Embryophyta</taxon>
        <taxon>Tracheophyta</taxon>
        <taxon>Spermatophyta</taxon>
        <taxon>Magnoliopsida</taxon>
        <taxon>Ranunculales</taxon>
        <taxon>Circaeasteraceae</taxon>
        <taxon>Kingdonia</taxon>
    </lineage>
</organism>
<dbReference type="Pfam" id="PF01432">
    <property type="entry name" value="Peptidase_M3"/>
    <property type="match status" value="1"/>
</dbReference>
<evidence type="ECO:0000256" key="6">
    <source>
        <dbReference type="RuleBase" id="RU003435"/>
    </source>
</evidence>
<evidence type="ECO:0000256" key="4">
    <source>
        <dbReference type="ARBA" id="ARBA00022833"/>
    </source>
</evidence>
<dbReference type="InterPro" id="IPR001567">
    <property type="entry name" value="Pept_M3A_M3B_dom"/>
</dbReference>
<evidence type="ECO:0000256" key="5">
    <source>
        <dbReference type="ARBA" id="ARBA00023049"/>
    </source>
</evidence>
<dbReference type="OrthoDB" id="17530at2759"/>
<keyword evidence="1 6" id="KW-0645">Protease</keyword>
<dbReference type="Gene3D" id="1.10.1370.40">
    <property type="match status" value="1"/>
</dbReference>
<keyword evidence="9" id="KW-1185">Reference proteome</keyword>
<evidence type="ECO:0000256" key="1">
    <source>
        <dbReference type="ARBA" id="ARBA00022670"/>
    </source>
</evidence>
<protein>
    <recommendedName>
        <fullName evidence="7">Peptidase M3A/M3B catalytic domain-containing protein</fullName>
    </recommendedName>
</protein>
<evidence type="ECO:0000256" key="3">
    <source>
        <dbReference type="ARBA" id="ARBA00022801"/>
    </source>
</evidence>
<name>A0A7J7NSR3_9MAGN</name>
<keyword evidence="4 6" id="KW-0862">Zinc</keyword>
<dbReference type="GO" id="GO:0006518">
    <property type="term" value="P:peptide metabolic process"/>
    <property type="evidence" value="ECO:0007669"/>
    <property type="project" value="TreeGrafter"/>
</dbReference>
<reference evidence="8 9" key="1">
    <citation type="journal article" date="2020" name="IScience">
        <title>Genome Sequencing of the Endangered Kingdonia uniflora (Circaeasteraceae, Ranunculales) Reveals Potential Mechanisms of Evolutionary Specialization.</title>
        <authorList>
            <person name="Sun Y."/>
            <person name="Deng T."/>
            <person name="Zhang A."/>
            <person name="Moore M.J."/>
            <person name="Landis J.B."/>
            <person name="Lin N."/>
            <person name="Zhang H."/>
            <person name="Zhang X."/>
            <person name="Huang J."/>
            <person name="Zhang X."/>
            <person name="Sun H."/>
            <person name="Wang H."/>
        </authorList>
    </citation>
    <scope>NUCLEOTIDE SEQUENCE [LARGE SCALE GENOMIC DNA]</scope>
    <source>
        <strain evidence="8">TB1705</strain>
        <tissue evidence="8">Leaf</tissue>
    </source>
</reference>
<dbReference type="GO" id="GO:0004222">
    <property type="term" value="F:metalloendopeptidase activity"/>
    <property type="evidence" value="ECO:0007669"/>
    <property type="project" value="InterPro"/>
</dbReference>